<evidence type="ECO:0000256" key="3">
    <source>
        <dbReference type="ARBA" id="ARBA00022729"/>
    </source>
</evidence>
<dbReference type="Pfam" id="PF02275">
    <property type="entry name" value="CBAH"/>
    <property type="match status" value="1"/>
</dbReference>
<evidence type="ECO:0000259" key="12">
    <source>
        <dbReference type="Pfam" id="PF02275"/>
    </source>
</evidence>
<comment type="subunit">
    <text evidence="7">Heterodimer of an alpha and a beta subunit, produced by autocatalytic cleavage.</text>
</comment>
<dbReference type="AlphaFoldDB" id="A0A6U2V7G3"/>
<dbReference type="EC" id="3.5.1.60" evidence="8"/>
<dbReference type="GO" id="GO:0047412">
    <property type="term" value="F:N-(long-chain-acyl)ethanolamine deacylase activity"/>
    <property type="evidence" value="ECO:0007669"/>
    <property type="project" value="UniProtKB-EC"/>
</dbReference>
<evidence type="ECO:0000256" key="9">
    <source>
        <dbReference type="ARBA" id="ARBA00040404"/>
    </source>
</evidence>
<dbReference type="GO" id="GO:0006631">
    <property type="term" value="P:fatty acid metabolic process"/>
    <property type="evidence" value="ECO:0007669"/>
    <property type="project" value="InterPro"/>
</dbReference>
<dbReference type="PANTHER" id="PTHR28583:SF4">
    <property type="entry name" value="N-ACYLETHANOLAMINE-HYDROLYZING ACID AMIDASE"/>
    <property type="match status" value="1"/>
</dbReference>
<dbReference type="PANTHER" id="PTHR28583">
    <property type="entry name" value="ACID AMIDASE"/>
    <property type="match status" value="1"/>
</dbReference>
<evidence type="ECO:0000256" key="11">
    <source>
        <dbReference type="SAM" id="SignalP"/>
    </source>
</evidence>
<evidence type="ECO:0000259" key="13">
    <source>
        <dbReference type="Pfam" id="PF15508"/>
    </source>
</evidence>
<feature type="domain" description="Choloylglycine hydrolase/NAAA C-terminal" evidence="12">
    <location>
        <begin position="121"/>
        <end position="300"/>
    </location>
</feature>
<proteinExistence type="inferred from homology"/>
<reference evidence="14" key="1">
    <citation type="submission" date="2021-01" db="EMBL/GenBank/DDBJ databases">
        <authorList>
            <person name="Corre E."/>
            <person name="Pelletier E."/>
            <person name="Niang G."/>
            <person name="Scheremetjew M."/>
            <person name="Finn R."/>
            <person name="Kale V."/>
            <person name="Holt S."/>
            <person name="Cochrane G."/>
            <person name="Meng A."/>
            <person name="Brown T."/>
            <person name="Cohen L."/>
        </authorList>
    </citation>
    <scope>NUCLEOTIDE SEQUENCE</scope>
    <source>
        <strain evidence="14">SoJaBio B1-5/56/2</strain>
    </source>
</reference>
<evidence type="ECO:0000313" key="15">
    <source>
        <dbReference type="EMBL" id="CAE2264664.1"/>
    </source>
</evidence>
<comment type="pathway">
    <text evidence="1">Lipid metabolism; fatty acid metabolism.</text>
</comment>
<dbReference type="EMBL" id="HBKR01000827">
    <property type="protein sequence ID" value="CAE2264657.1"/>
    <property type="molecule type" value="Transcribed_RNA"/>
</dbReference>
<evidence type="ECO:0000256" key="2">
    <source>
        <dbReference type="ARBA" id="ARBA00005730"/>
    </source>
</evidence>
<feature type="signal peptide" evidence="11">
    <location>
        <begin position="1"/>
        <end position="19"/>
    </location>
</feature>
<accession>A0A6U2V7G3</accession>
<keyword evidence="6" id="KW-0325">Glycoprotein</keyword>
<dbReference type="InterPro" id="IPR029132">
    <property type="entry name" value="CBAH/NAAA_C"/>
</dbReference>
<evidence type="ECO:0000256" key="1">
    <source>
        <dbReference type="ARBA" id="ARBA00004872"/>
    </source>
</evidence>
<dbReference type="InterPro" id="IPR016699">
    <property type="entry name" value="Acid_ceramidase-like"/>
</dbReference>
<evidence type="ECO:0000256" key="5">
    <source>
        <dbReference type="ARBA" id="ARBA00023098"/>
    </source>
</evidence>
<comment type="similarity">
    <text evidence="2">Belongs to the acid ceramidase family.</text>
</comment>
<evidence type="ECO:0000256" key="6">
    <source>
        <dbReference type="ARBA" id="ARBA00023180"/>
    </source>
</evidence>
<evidence type="ECO:0000256" key="7">
    <source>
        <dbReference type="ARBA" id="ARBA00038527"/>
    </source>
</evidence>
<organism evidence="14">
    <name type="scientific">Paramoeba aestuarina</name>
    <dbReference type="NCBI Taxonomy" id="180227"/>
    <lineage>
        <taxon>Eukaryota</taxon>
        <taxon>Amoebozoa</taxon>
        <taxon>Discosea</taxon>
        <taxon>Flabellinia</taxon>
        <taxon>Dactylopodida</taxon>
        <taxon>Paramoebidae</taxon>
        <taxon>Paramoeba</taxon>
    </lineage>
</organism>
<dbReference type="InterPro" id="IPR029130">
    <property type="entry name" value="Acid_ceramidase_N"/>
</dbReference>
<feature type="active site" description="Nucleophile" evidence="10">
    <location>
        <position position="121"/>
    </location>
</feature>
<dbReference type="GO" id="GO:0005764">
    <property type="term" value="C:lysosome"/>
    <property type="evidence" value="ECO:0007669"/>
    <property type="project" value="InterPro"/>
</dbReference>
<feature type="domain" description="Acid ceramidase N-terminal" evidence="13">
    <location>
        <begin position="28"/>
        <end position="75"/>
    </location>
</feature>
<gene>
    <name evidence="14" type="ORF">NAES01612_LOCUS484</name>
    <name evidence="15" type="ORF">NAES01612_LOCUS485</name>
</gene>
<evidence type="ECO:0000313" key="14">
    <source>
        <dbReference type="EMBL" id="CAE2264657.1"/>
    </source>
</evidence>
<protein>
    <recommendedName>
        <fullName evidence="9">N-acylethanolamine-hydrolyzing acid amidase</fullName>
        <ecNumber evidence="8">3.5.1.60</ecNumber>
    </recommendedName>
</protein>
<sequence length="366" mass="40987">MELRLCVLVLLAFVLGSNAFDTSFPMANFTINLDDPPQERWNEVIDTYHDELMKAIEVLPNIIPEKIRPMIIAKSEWIGERLEESMGEYGLEMQGIAKRMGVSNGLIVLVNIIYEVTFVGCTSIVAQAEDGSVLHGRNQDLGDGKGQTTLLRNIVLYATFKKNDQILYHGNTFAGYVGLPTGMRPNQWSISLDATMEMDNKINEFDNIMYGLIGGVIEGKASLVTILTRHTLQTVETYSDAVEVMGNHPIVAPVYYIIAGAQQGEGVVITRNRTVAWDEWQLDGSNYGWFLVETNYNHWERNPVSDPRRQVAVSCMNSVGQENITLTTLYGCLSQEPVMNPLTTYTAVMNPSTNHYSSFVRRTVLE</sequence>
<name>A0A6U2V7G3_9EUKA</name>
<keyword evidence="5" id="KW-0443">Lipid metabolism</keyword>
<dbReference type="GO" id="GO:0017064">
    <property type="term" value="F:fatty acid amide hydrolase activity"/>
    <property type="evidence" value="ECO:0007669"/>
    <property type="project" value="InterPro"/>
</dbReference>
<dbReference type="PIRSF" id="PIRSF017632">
    <property type="entry name" value="Acid_ceramidase-like"/>
    <property type="match status" value="1"/>
</dbReference>
<keyword evidence="4" id="KW-0378">Hydrolase</keyword>
<dbReference type="EMBL" id="HBKR01000828">
    <property type="protein sequence ID" value="CAE2264664.1"/>
    <property type="molecule type" value="Transcribed_RNA"/>
</dbReference>
<evidence type="ECO:0000256" key="10">
    <source>
        <dbReference type="PIRSR" id="PIRSR017632-1"/>
    </source>
</evidence>
<feature type="chain" id="PRO_5036393827" description="N-acylethanolamine-hydrolyzing acid amidase" evidence="11">
    <location>
        <begin position="20"/>
        <end position="366"/>
    </location>
</feature>
<keyword evidence="3 11" id="KW-0732">Signal</keyword>
<dbReference type="Gene3D" id="3.60.60.10">
    <property type="entry name" value="Penicillin V Acylase, Chain A"/>
    <property type="match status" value="1"/>
</dbReference>
<dbReference type="Pfam" id="PF15508">
    <property type="entry name" value="NAAA-beta"/>
    <property type="match status" value="1"/>
</dbReference>
<evidence type="ECO:0000256" key="4">
    <source>
        <dbReference type="ARBA" id="ARBA00022801"/>
    </source>
</evidence>
<evidence type="ECO:0000256" key="8">
    <source>
        <dbReference type="ARBA" id="ARBA00039046"/>
    </source>
</evidence>